<keyword evidence="1" id="KW-1133">Transmembrane helix</keyword>
<evidence type="ECO:0000313" key="4">
    <source>
        <dbReference type="Proteomes" id="UP001230496"/>
    </source>
</evidence>
<feature type="transmembrane region" description="Helical" evidence="1">
    <location>
        <begin position="178"/>
        <end position="196"/>
    </location>
</feature>
<dbReference type="KEGG" id="msaa:QYS49_34155"/>
<keyword evidence="1" id="KW-0472">Membrane</keyword>
<dbReference type="RefSeq" id="WP_308350832.1">
    <property type="nucleotide sequence ID" value="NZ_CP129971.1"/>
</dbReference>
<keyword evidence="4" id="KW-1185">Reference proteome</keyword>
<feature type="transmembrane region" description="Helical" evidence="1">
    <location>
        <begin position="244"/>
        <end position="263"/>
    </location>
</feature>
<dbReference type="EMBL" id="CP129971">
    <property type="protein sequence ID" value="WMN12631.1"/>
    <property type="molecule type" value="Genomic_DNA"/>
</dbReference>
<keyword evidence="3" id="KW-0378">Hydrolase</keyword>
<protein>
    <submittedName>
        <fullName evidence="3">M1 family aminopeptidase</fullName>
    </submittedName>
</protein>
<gene>
    <name evidence="3" type="ORF">QYS49_34155</name>
</gene>
<feature type="transmembrane region" description="Helical" evidence="1">
    <location>
        <begin position="50"/>
        <end position="73"/>
    </location>
</feature>
<feature type="transmembrane region" description="Helical" evidence="1">
    <location>
        <begin position="446"/>
        <end position="466"/>
    </location>
</feature>
<keyword evidence="3" id="KW-0031">Aminopeptidase</keyword>
<feature type="transmembrane region" description="Helical" evidence="1">
    <location>
        <begin position="319"/>
        <end position="339"/>
    </location>
</feature>
<keyword evidence="1" id="KW-0812">Transmembrane</keyword>
<feature type="transmembrane region" description="Helical" evidence="1">
    <location>
        <begin position="521"/>
        <end position="543"/>
    </location>
</feature>
<feature type="transmembrane region" description="Helical" evidence="1">
    <location>
        <begin position="478"/>
        <end position="501"/>
    </location>
</feature>
<accession>A0AA51RBT2</accession>
<feature type="domain" description="Peptidase M1 membrane alanine aminopeptidase" evidence="2">
    <location>
        <begin position="889"/>
        <end position="1065"/>
    </location>
</feature>
<evidence type="ECO:0000313" key="3">
    <source>
        <dbReference type="EMBL" id="WMN12631.1"/>
    </source>
</evidence>
<feature type="transmembrane region" description="Helical" evidence="1">
    <location>
        <begin position="150"/>
        <end position="171"/>
    </location>
</feature>
<dbReference type="Pfam" id="PF01433">
    <property type="entry name" value="Peptidase_M1"/>
    <property type="match status" value="1"/>
</dbReference>
<dbReference type="GO" id="GO:0008237">
    <property type="term" value="F:metallopeptidase activity"/>
    <property type="evidence" value="ECO:0007669"/>
    <property type="project" value="InterPro"/>
</dbReference>
<dbReference type="GO" id="GO:0004177">
    <property type="term" value="F:aminopeptidase activity"/>
    <property type="evidence" value="ECO:0007669"/>
    <property type="project" value="UniProtKB-KW"/>
</dbReference>
<organism evidence="3 4">
    <name type="scientific">Marivirga salinarum</name>
    <dbReference type="NCBI Taxonomy" id="3059078"/>
    <lineage>
        <taxon>Bacteria</taxon>
        <taxon>Pseudomonadati</taxon>
        <taxon>Bacteroidota</taxon>
        <taxon>Cytophagia</taxon>
        <taxon>Cytophagales</taxon>
        <taxon>Marivirgaceae</taxon>
        <taxon>Marivirga</taxon>
    </lineage>
</organism>
<evidence type="ECO:0000259" key="2">
    <source>
        <dbReference type="Pfam" id="PF01433"/>
    </source>
</evidence>
<dbReference type="Proteomes" id="UP001230496">
    <property type="component" value="Chromosome"/>
</dbReference>
<reference evidence="3 4" key="1">
    <citation type="submission" date="2023-08" db="EMBL/GenBank/DDBJ databases">
        <title>Comparative genomics and taxonomic characterization of three novel marine species of genus Marivirga.</title>
        <authorList>
            <person name="Muhammad N."/>
            <person name="Kim S.-G."/>
        </authorList>
    </citation>
    <scope>NUCLEOTIDE SEQUENCE [LARGE SCALE GENOMIC DNA]</scope>
    <source>
        <strain evidence="3 4">BDSF4-3</strain>
    </source>
</reference>
<proteinExistence type="predicted"/>
<dbReference type="Gene3D" id="1.10.390.10">
    <property type="entry name" value="Neutral Protease Domain 2"/>
    <property type="match status" value="1"/>
</dbReference>
<feature type="transmembrane region" description="Helical" evidence="1">
    <location>
        <begin position="102"/>
        <end position="130"/>
    </location>
</feature>
<feature type="transmembrane region" description="Helical" evidence="1">
    <location>
        <begin position="564"/>
        <end position="584"/>
    </location>
</feature>
<evidence type="ECO:0000256" key="1">
    <source>
        <dbReference type="SAM" id="Phobius"/>
    </source>
</evidence>
<sequence>MLNIFIFELRYRFSRPATYMYFGILLLVSLLLFASGSTPATEKVFHNAPITIANLMLVVSIFGILIASAVMGVPMYRDIEHKTGTFLFSLPISKNAYFMGRFWGSFVTLLFISLGVVVGIYLGTIIGAATGWTPAERYGPNLFMNYFQPWISLVVPNLWFFSTLFFALIIFTKNIKAIYSGGIIVFILYLLTNFLANDIENKELVQILDPLGLNSFTIQVEYLTPFEQNSYRVNISGNLLINRILWISIGILLFIASYMRFSFKYFFQATSKKSQVEESEDSSAKTLLKKVTTSFTKAYQRQSLITLSKLEIRNVLKDSYFRAILLGGLVFLVIDFWIGSTIYSVPNLPSTSFLMQFKGYDYIIFVFIILVFFGGETLHRDKSSGYSSISDTFPIKDGVLIASKFLGMATICLLLATLPIVVGLIIQTLKGYYNYDIGVYLVDSYLISFPDYLQMLMLIFAVHLIVNNKFAGHAVSIGIWLVMIVLRDFADFNFNLFFFSYKPNYIWSDLNGLGHFGAPLLWYNLYWTVFGVFLILFFSLFFARGSDINFKKRLSQGKNRLKNSTAVLSYVLLFVALGLGSYIFKTVVYTNGYLTVTESEKRQADYEKQLKQYEFIAQPKIISVNVNAEIFPKKRDAFSEVKVQMVNKTDEPIDSLHLNFAGASYFHALYKGDTLSYRFPLSYDKAKFQIFGEKEVKPWYKIYALPNTMQPGDTLELDFHSALTNTGFVNSGFSREIVYNGTFIGQSMPSIGYSASSELSSDEKRKKYDLPEKIDELPPHDDPYGMRTMLFNDDADLVTFEATIGTSADQIAVAPGYLQKEWTDGDRRYFHYVQDSKIDLFYTLVSADYAVYNDKAKMPDDTDVNIEIFHLASHDYNLDHFSAAFKDGIEYFSEVYGPYQFRQMRLLEFPRYANFAQSFPNTVPYSEGFGWIADFSDPDDFDYAYFVTAHELAHQWWGHQVVPNSTRGANLISESLAEYTALVLSERKYGKANMKTFLEDELNGYLRGRAFESKKENVFIDCNRSYQWYRKGSLILYGLRDFIGDSSMNKAIRGFRDEFAHKETPPFAGSHDLYRHFEAVTPDSLKYYLEDTWKKITLYENKAETATAKKLDEGIYEVTIKLTSQKLYADSTGQETPAKYDGDYMDIGIFAAEDRDENGRKRTNPLYLEKHKIAPGEHSITLKVKGEPVKAGVDPLNKLIDRKKDDNIIDVEMEE</sequence>
<dbReference type="InterPro" id="IPR027268">
    <property type="entry name" value="Peptidase_M4/M1_CTD_sf"/>
</dbReference>
<dbReference type="InterPro" id="IPR014782">
    <property type="entry name" value="Peptidase_M1_dom"/>
</dbReference>
<name>A0AA51RBT2_9BACT</name>
<dbReference type="SUPFAM" id="SSF55486">
    <property type="entry name" value="Metalloproteases ('zincins'), catalytic domain"/>
    <property type="match status" value="1"/>
</dbReference>
<feature type="transmembrane region" description="Helical" evidence="1">
    <location>
        <begin position="399"/>
        <end position="426"/>
    </location>
</feature>
<feature type="transmembrane region" description="Helical" evidence="1">
    <location>
        <begin position="359"/>
        <end position="378"/>
    </location>
</feature>
<dbReference type="AlphaFoldDB" id="A0AA51RBT2"/>
<keyword evidence="3" id="KW-0645">Protease</keyword>
<dbReference type="GO" id="GO:0008270">
    <property type="term" value="F:zinc ion binding"/>
    <property type="evidence" value="ECO:0007669"/>
    <property type="project" value="InterPro"/>
</dbReference>